<dbReference type="AlphaFoldDB" id="A0A8S4PIR1"/>
<dbReference type="OrthoDB" id="6110576at2759"/>
<evidence type="ECO:0000313" key="1">
    <source>
        <dbReference type="EMBL" id="CAH1793673.1"/>
    </source>
</evidence>
<dbReference type="Proteomes" id="UP000749559">
    <property type="component" value="Unassembled WGS sequence"/>
</dbReference>
<dbReference type="EMBL" id="CAIIXF020000009">
    <property type="protein sequence ID" value="CAH1793673.1"/>
    <property type="molecule type" value="Genomic_DNA"/>
</dbReference>
<comment type="caution">
    <text evidence="1">The sequence shown here is derived from an EMBL/GenBank/DDBJ whole genome shotgun (WGS) entry which is preliminary data.</text>
</comment>
<feature type="non-terminal residue" evidence="1">
    <location>
        <position position="184"/>
    </location>
</feature>
<name>A0A8S4PIR1_OWEFU</name>
<organism evidence="1 2">
    <name type="scientific">Owenia fusiformis</name>
    <name type="common">Polychaete worm</name>
    <dbReference type="NCBI Taxonomy" id="6347"/>
    <lineage>
        <taxon>Eukaryota</taxon>
        <taxon>Metazoa</taxon>
        <taxon>Spiralia</taxon>
        <taxon>Lophotrochozoa</taxon>
        <taxon>Annelida</taxon>
        <taxon>Polychaeta</taxon>
        <taxon>Sedentaria</taxon>
        <taxon>Canalipalpata</taxon>
        <taxon>Sabellida</taxon>
        <taxon>Oweniida</taxon>
        <taxon>Oweniidae</taxon>
        <taxon>Owenia</taxon>
    </lineage>
</organism>
<gene>
    <name evidence="1" type="ORF">OFUS_LOCUS18495</name>
</gene>
<keyword evidence="2" id="KW-1185">Reference proteome</keyword>
<evidence type="ECO:0000313" key="2">
    <source>
        <dbReference type="Proteomes" id="UP000749559"/>
    </source>
</evidence>
<proteinExistence type="predicted"/>
<reference evidence="1" key="1">
    <citation type="submission" date="2022-03" db="EMBL/GenBank/DDBJ databases">
        <authorList>
            <person name="Martin C."/>
        </authorList>
    </citation>
    <scope>NUCLEOTIDE SEQUENCE</scope>
</reference>
<sequence length="184" mass="21462">KVVAGIQNEKIQGYIHNQEDKQWWEELTNIRKSEEENFEQQATNNRIFEKLEKSSMNLNPVQQVPVATISTEENKEMPPVRFGKRGRGKNVGDFCLADIPKYQGEWPQVARVIKTDPITTTVQWYKGSMTKTWKPCNKRTGRTIAAWTEMIQTDSIFYYFNLTPMNNLPKDAKDAAYKYSEEFL</sequence>
<accession>A0A8S4PIR1</accession>
<protein>
    <submittedName>
        <fullName evidence="1">Uncharacterized protein</fullName>
    </submittedName>
</protein>